<dbReference type="InterPro" id="IPR014729">
    <property type="entry name" value="Rossmann-like_a/b/a_fold"/>
</dbReference>
<dbReference type="SUPFAM" id="SSF52374">
    <property type="entry name" value="Nucleotidylyl transferase"/>
    <property type="match status" value="1"/>
</dbReference>
<evidence type="ECO:0000256" key="8">
    <source>
        <dbReference type="ARBA" id="ARBA00023027"/>
    </source>
</evidence>
<feature type="region of interest" description="Disordered" evidence="11">
    <location>
        <begin position="1"/>
        <end position="23"/>
    </location>
</feature>
<dbReference type="CDD" id="cd02165">
    <property type="entry name" value="NMNAT"/>
    <property type="match status" value="1"/>
</dbReference>
<dbReference type="Proteomes" id="UP001164803">
    <property type="component" value="Chromosome"/>
</dbReference>
<evidence type="ECO:0000256" key="1">
    <source>
        <dbReference type="ARBA" id="ARBA00002324"/>
    </source>
</evidence>
<dbReference type="EC" id="2.7.7.18" evidence="10"/>
<name>A0ABY6Z762_9BACL</name>
<evidence type="ECO:0000256" key="6">
    <source>
        <dbReference type="ARBA" id="ARBA00022741"/>
    </source>
</evidence>
<dbReference type="Gene3D" id="3.40.50.620">
    <property type="entry name" value="HUPs"/>
    <property type="match status" value="1"/>
</dbReference>
<dbReference type="RefSeq" id="WP_268046094.1">
    <property type="nucleotide sequence ID" value="NZ_CP104064.1"/>
</dbReference>
<proteinExistence type="inferred from homology"/>
<dbReference type="NCBIfam" id="TIGR00482">
    <property type="entry name" value="nicotinate (nicotinamide) nucleotide adenylyltransferase"/>
    <property type="match status" value="1"/>
</dbReference>
<keyword evidence="6 10" id="KW-0547">Nucleotide-binding</keyword>
<dbReference type="GO" id="GO:0016779">
    <property type="term" value="F:nucleotidyltransferase activity"/>
    <property type="evidence" value="ECO:0007669"/>
    <property type="project" value="UniProtKB-KW"/>
</dbReference>
<keyword evidence="4 10" id="KW-0808">Transferase</keyword>
<accession>A0ABY6Z762</accession>
<organism evidence="13 14">
    <name type="scientific">Alicyclobacillus dauci</name>
    <dbReference type="NCBI Taxonomy" id="1475485"/>
    <lineage>
        <taxon>Bacteria</taxon>
        <taxon>Bacillati</taxon>
        <taxon>Bacillota</taxon>
        <taxon>Bacilli</taxon>
        <taxon>Bacillales</taxon>
        <taxon>Alicyclobacillaceae</taxon>
        <taxon>Alicyclobacillus</taxon>
    </lineage>
</organism>
<evidence type="ECO:0000313" key="13">
    <source>
        <dbReference type="EMBL" id="WAH38518.1"/>
    </source>
</evidence>
<evidence type="ECO:0000256" key="2">
    <source>
        <dbReference type="ARBA" id="ARBA00005019"/>
    </source>
</evidence>
<comment type="pathway">
    <text evidence="2 10">Cofactor biosynthesis; NAD(+) biosynthesis; deamido-NAD(+) from nicotinate D-ribonucleotide: step 1/1.</text>
</comment>
<sequence>MSEKDGLWYTDPSSEAALKRPRGLPETDAKRVVLFGGTFDPPHVGHLAMATLTLEQTDTDEVWFMPAPSPPHKSEIGDDTFLWRISMVDALIGDRSGLRTVPIEKLLPRPSFSVDTVRACKQWYPDIAFHFLIGADSLAQLPTWRGAATLTKLVQFYVAGRSGHPFQETLDRVREQLPDLQAESIEMPLLDVSSTWLRDRLDNHLDVCGLIPSLVLEVWHTGP</sequence>
<evidence type="ECO:0000256" key="4">
    <source>
        <dbReference type="ARBA" id="ARBA00022679"/>
    </source>
</evidence>
<comment type="catalytic activity">
    <reaction evidence="9 10">
        <text>nicotinate beta-D-ribonucleotide + ATP + H(+) = deamido-NAD(+) + diphosphate</text>
        <dbReference type="Rhea" id="RHEA:22860"/>
        <dbReference type="ChEBI" id="CHEBI:15378"/>
        <dbReference type="ChEBI" id="CHEBI:30616"/>
        <dbReference type="ChEBI" id="CHEBI:33019"/>
        <dbReference type="ChEBI" id="CHEBI:57502"/>
        <dbReference type="ChEBI" id="CHEBI:58437"/>
        <dbReference type="EC" id="2.7.7.18"/>
    </reaction>
</comment>
<evidence type="ECO:0000313" key="14">
    <source>
        <dbReference type="Proteomes" id="UP001164803"/>
    </source>
</evidence>
<evidence type="ECO:0000256" key="7">
    <source>
        <dbReference type="ARBA" id="ARBA00022840"/>
    </source>
</evidence>
<evidence type="ECO:0000259" key="12">
    <source>
        <dbReference type="Pfam" id="PF01467"/>
    </source>
</evidence>
<evidence type="ECO:0000256" key="5">
    <source>
        <dbReference type="ARBA" id="ARBA00022695"/>
    </source>
</evidence>
<feature type="domain" description="Cytidyltransferase-like" evidence="12">
    <location>
        <begin position="34"/>
        <end position="180"/>
    </location>
</feature>
<dbReference type="Pfam" id="PF01467">
    <property type="entry name" value="CTP_transf_like"/>
    <property type="match status" value="1"/>
</dbReference>
<evidence type="ECO:0000256" key="9">
    <source>
        <dbReference type="ARBA" id="ARBA00048721"/>
    </source>
</evidence>
<evidence type="ECO:0000256" key="3">
    <source>
        <dbReference type="ARBA" id="ARBA00022642"/>
    </source>
</evidence>
<dbReference type="EMBL" id="CP104064">
    <property type="protein sequence ID" value="WAH38518.1"/>
    <property type="molecule type" value="Genomic_DNA"/>
</dbReference>
<dbReference type="PANTHER" id="PTHR39321:SF3">
    <property type="entry name" value="PHOSPHOPANTETHEINE ADENYLYLTRANSFERASE"/>
    <property type="match status" value="1"/>
</dbReference>
<dbReference type="HAMAP" id="MF_00244">
    <property type="entry name" value="NaMN_adenylyltr"/>
    <property type="match status" value="1"/>
</dbReference>
<keyword evidence="7 10" id="KW-0067">ATP-binding</keyword>
<protein>
    <recommendedName>
        <fullName evidence="10">Probable nicotinate-nucleotide adenylyltransferase</fullName>
        <ecNumber evidence="10">2.7.7.18</ecNumber>
    </recommendedName>
    <alternativeName>
        <fullName evidence="10">Deamido-NAD(+) diphosphorylase</fullName>
    </alternativeName>
    <alternativeName>
        <fullName evidence="10">Deamido-NAD(+) pyrophosphorylase</fullName>
    </alternativeName>
    <alternativeName>
        <fullName evidence="10">Nicotinate mononucleotide adenylyltransferase</fullName>
        <shortName evidence="10">NaMN adenylyltransferase</shortName>
    </alternativeName>
</protein>
<keyword evidence="8 10" id="KW-0520">NAD</keyword>
<keyword evidence="3 10" id="KW-0662">Pyridine nucleotide biosynthesis</keyword>
<evidence type="ECO:0000256" key="10">
    <source>
        <dbReference type="HAMAP-Rule" id="MF_00244"/>
    </source>
</evidence>
<dbReference type="InterPro" id="IPR005248">
    <property type="entry name" value="NadD/NMNAT"/>
</dbReference>
<comment type="function">
    <text evidence="1 10">Catalyzes the reversible adenylation of nicotinate mononucleotide (NaMN) to nicotinic acid adenine dinucleotide (NaAD).</text>
</comment>
<comment type="similarity">
    <text evidence="10">Belongs to the NadD family.</text>
</comment>
<keyword evidence="14" id="KW-1185">Reference proteome</keyword>
<dbReference type="InterPro" id="IPR004821">
    <property type="entry name" value="Cyt_trans-like"/>
</dbReference>
<dbReference type="PANTHER" id="PTHR39321">
    <property type="entry name" value="NICOTINATE-NUCLEOTIDE ADENYLYLTRANSFERASE-RELATED"/>
    <property type="match status" value="1"/>
</dbReference>
<gene>
    <name evidence="10 13" type="primary">nadD</name>
    <name evidence="13" type="ORF">NZD86_08565</name>
</gene>
<reference evidence="13" key="1">
    <citation type="submission" date="2022-08" db="EMBL/GenBank/DDBJ databases">
        <title>Alicyclobacillus dauci DSM2870, complete genome.</title>
        <authorList>
            <person name="Wang Q."/>
            <person name="Cai R."/>
            <person name="Wang Z."/>
        </authorList>
    </citation>
    <scope>NUCLEOTIDE SEQUENCE</scope>
    <source>
        <strain evidence="13">DSM 28700</strain>
    </source>
</reference>
<keyword evidence="5 10" id="KW-0548">Nucleotidyltransferase</keyword>
<evidence type="ECO:0000256" key="11">
    <source>
        <dbReference type="SAM" id="MobiDB-lite"/>
    </source>
</evidence>